<dbReference type="InterPro" id="IPR004358">
    <property type="entry name" value="Sig_transdc_His_kin-like_C"/>
</dbReference>
<dbReference type="PROSITE" id="PS50109">
    <property type="entry name" value="HIS_KIN"/>
    <property type="match status" value="1"/>
</dbReference>
<keyword evidence="20" id="KW-1185">Reference proteome</keyword>
<keyword evidence="13" id="KW-0902">Two-component regulatory system</keyword>
<evidence type="ECO:0000256" key="13">
    <source>
        <dbReference type="ARBA" id="ARBA00023012"/>
    </source>
</evidence>
<dbReference type="PANTHER" id="PTHR44936">
    <property type="entry name" value="SENSOR PROTEIN CREC"/>
    <property type="match status" value="1"/>
</dbReference>
<dbReference type="PRINTS" id="PR00344">
    <property type="entry name" value="BCTRLSENSOR"/>
</dbReference>
<comment type="caution">
    <text evidence="19">The sequence shown here is derived from an EMBL/GenBank/DDBJ whole genome shotgun (WGS) entry which is preliminary data.</text>
</comment>
<keyword evidence="12 16" id="KW-1133">Transmembrane helix</keyword>
<feature type="domain" description="HAMP" evidence="18">
    <location>
        <begin position="200"/>
        <end position="252"/>
    </location>
</feature>
<dbReference type="SUPFAM" id="SSF55874">
    <property type="entry name" value="ATPase domain of HSP90 chaperone/DNA topoisomerase II/histidine kinase"/>
    <property type="match status" value="1"/>
</dbReference>
<sequence>MLKKLSSQMILLVLVALFSTQLLIFTIFVFETDENDIVSKNLQGEHFQLKMKAALNIIEHSSEQHLYAMNTYRVEFSVGNKPLYDVTHMSATDKVRSIQLQQQFNDQQPSATMRQFKPIENRLYAAMVYLKDQLSGTLTAELKNDPRNILMQSQIRLSDGKWLGMTVFDLHNFPIWIRSTVKPMAIFTFIFIIFAVFVVKRLTSPLAELADNAHKFGKGHAIAPLEPRGPEDMQNAIVAFNTMHKRLLSVNDHRARALAAISHDIRTPLTSMRLNAEYITDADVQHNILEKIEEMEQICEATVTFALKDSWSEKNKHFDLTSLIESLCCDLNAQELDVSFDAQHKIPFQGRPIALKRAISNLIKNGVDYGHRVNVFIVQSTSTLEIHIEDEGNGIPDSEKERLFEPFERSEQSRNRSSGGMGLGMAIARSVVRSHGGEIELNNRPIKGLDAVIILPL</sequence>
<dbReference type="InterPro" id="IPR005467">
    <property type="entry name" value="His_kinase_dom"/>
</dbReference>
<keyword evidence="11" id="KW-0067">ATP-binding</keyword>
<dbReference type="RefSeq" id="WP_068380637.1">
    <property type="nucleotide sequence ID" value="NZ_LSNE01000011.1"/>
</dbReference>
<evidence type="ECO:0000256" key="9">
    <source>
        <dbReference type="ARBA" id="ARBA00022741"/>
    </source>
</evidence>
<feature type="transmembrane region" description="Helical" evidence="16">
    <location>
        <begin position="175"/>
        <end position="199"/>
    </location>
</feature>
<keyword evidence="6" id="KW-0597">Phosphoprotein</keyword>
<evidence type="ECO:0000256" key="3">
    <source>
        <dbReference type="ARBA" id="ARBA00012438"/>
    </source>
</evidence>
<evidence type="ECO:0000256" key="8">
    <source>
        <dbReference type="ARBA" id="ARBA00022692"/>
    </source>
</evidence>
<dbReference type="CDD" id="cd00082">
    <property type="entry name" value="HisKA"/>
    <property type="match status" value="1"/>
</dbReference>
<dbReference type="InterPro" id="IPR003661">
    <property type="entry name" value="HisK_dim/P_dom"/>
</dbReference>
<evidence type="ECO:0000313" key="20">
    <source>
        <dbReference type="Proteomes" id="UP000070299"/>
    </source>
</evidence>
<dbReference type="EC" id="2.7.13.3" evidence="3"/>
<feature type="transmembrane region" description="Helical" evidence="16">
    <location>
        <begin position="9"/>
        <end position="30"/>
    </location>
</feature>
<evidence type="ECO:0000313" key="19">
    <source>
        <dbReference type="EMBL" id="KXI27340.1"/>
    </source>
</evidence>
<dbReference type="SMART" id="SM00388">
    <property type="entry name" value="HisKA"/>
    <property type="match status" value="1"/>
</dbReference>
<dbReference type="Proteomes" id="UP000070299">
    <property type="component" value="Unassembled WGS sequence"/>
</dbReference>
<keyword evidence="9" id="KW-0547">Nucleotide-binding</keyword>
<evidence type="ECO:0000256" key="16">
    <source>
        <dbReference type="SAM" id="Phobius"/>
    </source>
</evidence>
<dbReference type="GO" id="GO:0005524">
    <property type="term" value="F:ATP binding"/>
    <property type="evidence" value="ECO:0007669"/>
    <property type="project" value="UniProtKB-KW"/>
</dbReference>
<dbReference type="PROSITE" id="PS50885">
    <property type="entry name" value="HAMP"/>
    <property type="match status" value="1"/>
</dbReference>
<keyword evidence="4" id="KW-1003">Cell membrane</keyword>
<accession>A0A148KM26</accession>
<evidence type="ECO:0000256" key="11">
    <source>
        <dbReference type="ARBA" id="ARBA00022840"/>
    </source>
</evidence>
<dbReference type="InterPro" id="IPR003660">
    <property type="entry name" value="HAMP_dom"/>
</dbReference>
<dbReference type="InterPro" id="IPR036097">
    <property type="entry name" value="HisK_dim/P_sf"/>
</dbReference>
<dbReference type="InterPro" id="IPR036890">
    <property type="entry name" value="HATPase_C_sf"/>
</dbReference>
<keyword evidence="5" id="KW-0997">Cell inner membrane</keyword>
<evidence type="ECO:0000256" key="2">
    <source>
        <dbReference type="ARBA" id="ARBA00004429"/>
    </source>
</evidence>
<dbReference type="AlphaFoldDB" id="A0A148KM26"/>
<dbReference type="InterPro" id="IPR050980">
    <property type="entry name" value="2C_sensor_his_kinase"/>
</dbReference>
<dbReference type="EMBL" id="LSNE01000011">
    <property type="protein sequence ID" value="KXI27340.1"/>
    <property type="molecule type" value="Genomic_DNA"/>
</dbReference>
<dbReference type="InterPro" id="IPR003594">
    <property type="entry name" value="HATPase_dom"/>
</dbReference>
<dbReference type="GO" id="GO:0005886">
    <property type="term" value="C:plasma membrane"/>
    <property type="evidence" value="ECO:0007669"/>
    <property type="project" value="UniProtKB-SubCell"/>
</dbReference>
<dbReference type="SMART" id="SM00387">
    <property type="entry name" value="HATPase_c"/>
    <property type="match status" value="1"/>
</dbReference>
<evidence type="ECO:0000256" key="6">
    <source>
        <dbReference type="ARBA" id="ARBA00022553"/>
    </source>
</evidence>
<dbReference type="Pfam" id="PF02518">
    <property type="entry name" value="HATPase_c"/>
    <property type="match status" value="1"/>
</dbReference>
<dbReference type="STRING" id="1799789.AX660_21705"/>
<gene>
    <name evidence="19" type="ORF">AX660_21705</name>
</gene>
<evidence type="ECO:0000256" key="15">
    <source>
        <dbReference type="SAM" id="MobiDB-lite"/>
    </source>
</evidence>
<keyword evidence="14 16" id="KW-0472">Membrane</keyword>
<evidence type="ECO:0000256" key="14">
    <source>
        <dbReference type="ARBA" id="ARBA00023136"/>
    </source>
</evidence>
<keyword evidence="10" id="KW-0418">Kinase</keyword>
<comment type="catalytic activity">
    <reaction evidence="1">
        <text>ATP + protein L-histidine = ADP + protein N-phospho-L-histidine.</text>
        <dbReference type="EC" id="2.7.13.3"/>
    </reaction>
</comment>
<evidence type="ECO:0000256" key="7">
    <source>
        <dbReference type="ARBA" id="ARBA00022679"/>
    </source>
</evidence>
<feature type="domain" description="Histidine kinase" evidence="17">
    <location>
        <begin position="260"/>
        <end position="457"/>
    </location>
</feature>
<keyword evidence="7" id="KW-0808">Transferase</keyword>
<dbReference type="SUPFAM" id="SSF47384">
    <property type="entry name" value="Homodimeric domain of signal transducing histidine kinase"/>
    <property type="match status" value="1"/>
</dbReference>
<name>A0A148KM26_9ALTE</name>
<dbReference type="OrthoDB" id="9804645at2"/>
<evidence type="ECO:0000256" key="10">
    <source>
        <dbReference type="ARBA" id="ARBA00022777"/>
    </source>
</evidence>
<organism evidence="19 20">
    <name type="scientific">Paraglaciecola hydrolytica</name>
    <dbReference type="NCBI Taxonomy" id="1799789"/>
    <lineage>
        <taxon>Bacteria</taxon>
        <taxon>Pseudomonadati</taxon>
        <taxon>Pseudomonadota</taxon>
        <taxon>Gammaproteobacteria</taxon>
        <taxon>Alteromonadales</taxon>
        <taxon>Alteromonadaceae</taxon>
        <taxon>Paraglaciecola</taxon>
    </lineage>
</organism>
<dbReference type="PANTHER" id="PTHR44936:SF5">
    <property type="entry name" value="SENSOR HISTIDINE KINASE ENVZ"/>
    <property type="match status" value="1"/>
</dbReference>
<dbReference type="GO" id="GO:0000155">
    <property type="term" value="F:phosphorelay sensor kinase activity"/>
    <property type="evidence" value="ECO:0007669"/>
    <property type="project" value="InterPro"/>
</dbReference>
<evidence type="ECO:0000256" key="4">
    <source>
        <dbReference type="ARBA" id="ARBA00022475"/>
    </source>
</evidence>
<proteinExistence type="predicted"/>
<evidence type="ECO:0000259" key="18">
    <source>
        <dbReference type="PROSITE" id="PS50885"/>
    </source>
</evidence>
<dbReference type="Pfam" id="PF00512">
    <property type="entry name" value="HisKA"/>
    <property type="match status" value="1"/>
</dbReference>
<evidence type="ECO:0000256" key="1">
    <source>
        <dbReference type="ARBA" id="ARBA00000085"/>
    </source>
</evidence>
<feature type="region of interest" description="Disordered" evidence="15">
    <location>
        <begin position="391"/>
        <end position="422"/>
    </location>
</feature>
<protein>
    <recommendedName>
        <fullName evidence="3">histidine kinase</fullName>
        <ecNumber evidence="3">2.7.13.3</ecNumber>
    </recommendedName>
</protein>
<evidence type="ECO:0000256" key="5">
    <source>
        <dbReference type="ARBA" id="ARBA00022519"/>
    </source>
</evidence>
<dbReference type="Gene3D" id="1.10.287.130">
    <property type="match status" value="1"/>
</dbReference>
<evidence type="ECO:0000259" key="17">
    <source>
        <dbReference type="PROSITE" id="PS50109"/>
    </source>
</evidence>
<reference evidence="20" key="1">
    <citation type="submission" date="2016-02" db="EMBL/GenBank/DDBJ databases">
        <authorList>
            <person name="Schultz-Johansen M."/>
            <person name="Glaring M.A."/>
            <person name="Bech P.K."/>
            <person name="Stougaard P."/>
        </authorList>
    </citation>
    <scope>NUCLEOTIDE SEQUENCE [LARGE SCALE GENOMIC DNA]</scope>
    <source>
        <strain evidence="20">S66</strain>
    </source>
</reference>
<comment type="subcellular location">
    <subcellularLocation>
        <location evidence="2">Cell inner membrane</location>
        <topology evidence="2">Multi-pass membrane protein</topology>
    </subcellularLocation>
</comment>
<evidence type="ECO:0000256" key="12">
    <source>
        <dbReference type="ARBA" id="ARBA00022989"/>
    </source>
</evidence>
<keyword evidence="8 16" id="KW-0812">Transmembrane</keyword>
<feature type="compositionally biased region" description="Basic and acidic residues" evidence="15">
    <location>
        <begin position="397"/>
        <end position="414"/>
    </location>
</feature>
<dbReference type="Gene3D" id="3.30.565.10">
    <property type="entry name" value="Histidine kinase-like ATPase, C-terminal domain"/>
    <property type="match status" value="1"/>
</dbReference>